<dbReference type="RefSeq" id="WP_170193705.1">
    <property type="nucleotide sequence ID" value="NZ_JABBNB010000006.1"/>
</dbReference>
<dbReference type="EMBL" id="JABBNB010000006">
    <property type="protein sequence ID" value="NMO01173.1"/>
    <property type="molecule type" value="Genomic_DNA"/>
</dbReference>
<dbReference type="PANTHER" id="PTHR30055:SF234">
    <property type="entry name" value="HTH-TYPE TRANSCRIPTIONAL REGULATOR BETI"/>
    <property type="match status" value="1"/>
</dbReference>
<comment type="caution">
    <text evidence="6">The sequence shown here is derived from an EMBL/GenBank/DDBJ whole genome shotgun (WGS) entry which is preliminary data.</text>
</comment>
<dbReference type="SUPFAM" id="SSF46689">
    <property type="entry name" value="Homeodomain-like"/>
    <property type="match status" value="1"/>
</dbReference>
<evidence type="ECO:0000256" key="2">
    <source>
        <dbReference type="ARBA" id="ARBA00023125"/>
    </source>
</evidence>
<keyword evidence="1" id="KW-0805">Transcription regulation</keyword>
<keyword evidence="2 4" id="KW-0238">DNA-binding</keyword>
<organism evidence="6 7">
    <name type="scientific">Gordonia asplenii</name>
    <dbReference type="NCBI Taxonomy" id="2725283"/>
    <lineage>
        <taxon>Bacteria</taxon>
        <taxon>Bacillati</taxon>
        <taxon>Actinomycetota</taxon>
        <taxon>Actinomycetes</taxon>
        <taxon>Mycobacteriales</taxon>
        <taxon>Gordoniaceae</taxon>
        <taxon>Gordonia</taxon>
    </lineage>
</organism>
<keyword evidence="3" id="KW-0804">Transcription</keyword>
<dbReference type="Proteomes" id="UP000550729">
    <property type="component" value="Unassembled WGS sequence"/>
</dbReference>
<name>A0A848KXJ9_9ACTN</name>
<dbReference type="Pfam" id="PF21943">
    <property type="entry name" value="TetR_C_46"/>
    <property type="match status" value="1"/>
</dbReference>
<evidence type="ECO:0000256" key="4">
    <source>
        <dbReference type="PROSITE-ProRule" id="PRU00335"/>
    </source>
</evidence>
<reference evidence="6 7" key="1">
    <citation type="submission" date="2020-04" db="EMBL/GenBank/DDBJ databases">
        <title>Gordonia sp. nov. TBRC 11910.</title>
        <authorList>
            <person name="Suriyachadkun C."/>
        </authorList>
    </citation>
    <scope>NUCLEOTIDE SEQUENCE [LARGE SCALE GENOMIC DNA]</scope>
    <source>
        <strain evidence="6 7">TBRC 11910</strain>
    </source>
</reference>
<gene>
    <name evidence="6" type="ORF">HH308_08070</name>
</gene>
<dbReference type="AlphaFoldDB" id="A0A848KXJ9"/>
<dbReference type="PANTHER" id="PTHR30055">
    <property type="entry name" value="HTH-TYPE TRANSCRIPTIONAL REGULATOR RUTR"/>
    <property type="match status" value="1"/>
</dbReference>
<keyword evidence="7" id="KW-1185">Reference proteome</keyword>
<dbReference type="Gene3D" id="1.10.357.10">
    <property type="entry name" value="Tetracycline Repressor, domain 2"/>
    <property type="match status" value="1"/>
</dbReference>
<dbReference type="PROSITE" id="PS50977">
    <property type="entry name" value="HTH_TETR_2"/>
    <property type="match status" value="1"/>
</dbReference>
<sequence length="195" mass="21131">MSPAARREQFIDLGMEMLRDHSLEEVTTEAIADAAGVSRALLFHYFESKQDFHVALAKAQAQVMLERTLPDMSVGDPLEILRASMSEFVDFVYGNAGAYRAILRGSTSADPEFQAVFAQTRATMAQRIFDHGEVLGISVTPLVRMSVHGWLSFVEEVTLAWLADAGGVDREQLLGLITGSLPMLAGVAVSVSGGQ</sequence>
<dbReference type="Pfam" id="PF00440">
    <property type="entry name" value="TetR_N"/>
    <property type="match status" value="1"/>
</dbReference>
<evidence type="ECO:0000259" key="5">
    <source>
        <dbReference type="PROSITE" id="PS50977"/>
    </source>
</evidence>
<dbReference type="InterPro" id="IPR036271">
    <property type="entry name" value="Tet_transcr_reg_TetR-rel_C_sf"/>
</dbReference>
<evidence type="ECO:0000313" key="6">
    <source>
        <dbReference type="EMBL" id="NMO01173.1"/>
    </source>
</evidence>
<accession>A0A848KXJ9</accession>
<protein>
    <submittedName>
        <fullName evidence="6">TetR/AcrR family transcriptional regulator</fullName>
    </submittedName>
</protein>
<proteinExistence type="predicted"/>
<evidence type="ECO:0000256" key="3">
    <source>
        <dbReference type="ARBA" id="ARBA00023163"/>
    </source>
</evidence>
<dbReference type="SUPFAM" id="SSF48498">
    <property type="entry name" value="Tetracyclin repressor-like, C-terminal domain"/>
    <property type="match status" value="1"/>
</dbReference>
<dbReference type="InterPro" id="IPR054129">
    <property type="entry name" value="DesT_TetR_C"/>
</dbReference>
<dbReference type="GO" id="GO:0000976">
    <property type="term" value="F:transcription cis-regulatory region binding"/>
    <property type="evidence" value="ECO:0007669"/>
    <property type="project" value="TreeGrafter"/>
</dbReference>
<dbReference type="InterPro" id="IPR009057">
    <property type="entry name" value="Homeodomain-like_sf"/>
</dbReference>
<feature type="DNA-binding region" description="H-T-H motif" evidence="4">
    <location>
        <begin position="27"/>
        <end position="46"/>
    </location>
</feature>
<dbReference type="InterPro" id="IPR050109">
    <property type="entry name" value="HTH-type_TetR-like_transc_reg"/>
</dbReference>
<evidence type="ECO:0000313" key="7">
    <source>
        <dbReference type="Proteomes" id="UP000550729"/>
    </source>
</evidence>
<dbReference type="GO" id="GO:0003700">
    <property type="term" value="F:DNA-binding transcription factor activity"/>
    <property type="evidence" value="ECO:0007669"/>
    <property type="project" value="TreeGrafter"/>
</dbReference>
<feature type="domain" description="HTH tetR-type" evidence="5">
    <location>
        <begin position="4"/>
        <end position="64"/>
    </location>
</feature>
<dbReference type="InterPro" id="IPR001647">
    <property type="entry name" value="HTH_TetR"/>
</dbReference>
<evidence type="ECO:0000256" key="1">
    <source>
        <dbReference type="ARBA" id="ARBA00023015"/>
    </source>
</evidence>